<proteinExistence type="predicted"/>
<reference evidence="1" key="1">
    <citation type="submission" date="2020-03" db="EMBL/GenBank/DDBJ databases">
        <title>A mixture of massive structural variations and highly conserved coding sequences in Ustilaginoidea virens genome.</title>
        <authorList>
            <person name="Zhang K."/>
            <person name="Zhao Z."/>
            <person name="Zhang Z."/>
            <person name="Li Y."/>
            <person name="Hsiang T."/>
            <person name="Sun W."/>
        </authorList>
    </citation>
    <scope>NUCLEOTIDE SEQUENCE</scope>
    <source>
        <strain evidence="1">UV-8b</strain>
    </source>
</reference>
<name>A0A8E5HIR9_USTVR</name>
<gene>
    <name evidence="1" type="ORF">UV8b_00314</name>
</gene>
<keyword evidence="2" id="KW-1185">Reference proteome</keyword>
<dbReference type="GeneID" id="66061092"/>
<dbReference type="AlphaFoldDB" id="A0A8E5HIR9"/>
<sequence>MGDAQQQNRAQESPSLQAATCSRIRGRWNGPLASPPLVRQHEILCIRCMRCINYLDITYQTSWPMLSHNRYTKLARLEWESAPSPQRHAFAIIR</sequence>
<dbReference type="Proteomes" id="UP000027002">
    <property type="component" value="Chromosome 1"/>
</dbReference>
<dbReference type="RefSeq" id="XP_042993746.1">
    <property type="nucleotide sequence ID" value="XM_043137812.1"/>
</dbReference>
<dbReference type="KEGG" id="uvi:66061092"/>
<evidence type="ECO:0000313" key="1">
    <source>
        <dbReference type="EMBL" id="QUC16073.1"/>
    </source>
</evidence>
<protein>
    <submittedName>
        <fullName evidence="1">Uncharacterized protein</fullName>
    </submittedName>
</protein>
<evidence type="ECO:0000313" key="2">
    <source>
        <dbReference type="Proteomes" id="UP000027002"/>
    </source>
</evidence>
<organism evidence="1 2">
    <name type="scientific">Ustilaginoidea virens</name>
    <name type="common">Rice false smut fungus</name>
    <name type="synonym">Villosiclava virens</name>
    <dbReference type="NCBI Taxonomy" id="1159556"/>
    <lineage>
        <taxon>Eukaryota</taxon>
        <taxon>Fungi</taxon>
        <taxon>Dikarya</taxon>
        <taxon>Ascomycota</taxon>
        <taxon>Pezizomycotina</taxon>
        <taxon>Sordariomycetes</taxon>
        <taxon>Hypocreomycetidae</taxon>
        <taxon>Hypocreales</taxon>
        <taxon>Clavicipitaceae</taxon>
        <taxon>Ustilaginoidea</taxon>
    </lineage>
</organism>
<accession>A0A8E5HIR9</accession>
<dbReference type="EMBL" id="CP072753">
    <property type="protein sequence ID" value="QUC16073.1"/>
    <property type="molecule type" value="Genomic_DNA"/>
</dbReference>